<sequence length="174" mass="20619">MAASKVYNPSPLYDTVLRKVFKEKIDTKDQLPRTIMEDLQIILPEYLPGWYIYRFEDGVKIMVVCKEEQDYDVNKRIVDLYKSTRQPDEVAKNLSYAMYDLFGDLEDIFVMYDLEGKDREHLDVYAMQYCLFALNKFENVRFTKRSSGIFTFQRCDVDEDFISIISPVVLTCNY</sequence>
<organismHost>
    <name type="scientific">Lepidoptera</name>
    <name type="common">moths &amp; butterflies</name>
    <dbReference type="NCBI Taxonomy" id="7088"/>
</organismHost>
<evidence type="ECO:0000313" key="2">
    <source>
        <dbReference type="Proteomes" id="UP000232896"/>
    </source>
</evidence>
<gene>
    <name evidence="1" type="ORF">SlsnVgp095</name>
</gene>
<evidence type="ECO:0000313" key="1">
    <source>
        <dbReference type="EMBL" id="AGE89950.1"/>
    </source>
</evidence>
<dbReference type="Proteomes" id="UP000232896">
    <property type="component" value="Segment"/>
</dbReference>
<organism evidence="1 2">
    <name type="scientific">Spodoptera littoralis nuclear polyhedrosis virus</name>
    <name type="common">SlNPV</name>
    <dbReference type="NCBI Taxonomy" id="10456"/>
    <lineage>
        <taxon>Viruses</taxon>
        <taxon>Viruses incertae sedis</taxon>
        <taxon>Naldaviricetes</taxon>
        <taxon>Lefavirales</taxon>
        <taxon>Baculoviridae</taxon>
        <taxon>Alphabaculovirus</taxon>
        <taxon>Alphabaculovirus splittoralis</taxon>
    </lineage>
</organism>
<proteinExistence type="predicted"/>
<accession>M1JTI1</accession>
<protein>
    <submittedName>
        <fullName evidence="1">Uncharacterized protein</fullName>
    </submittedName>
</protein>
<dbReference type="OrthoDB" id="21620at10239"/>
<dbReference type="EMBL" id="JX454574">
    <property type="protein sequence ID" value="AGE89950.1"/>
    <property type="molecule type" value="Genomic_DNA"/>
</dbReference>
<keyword evidence="2" id="KW-1185">Reference proteome</keyword>
<name>M1JTI1_NPVSL</name>
<reference evidence="1 2" key="1">
    <citation type="journal article" date="2013" name="Virus Res.">
        <title>Determination and analysis of the genome sequence of Spodoptera littoralis multiple nucleopolyhedrovirus.</title>
        <authorList>
            <person name="Breitenbach J.E."/>
            <person name="El-Sheikh el.-S.A."/>
            <person name="Harrison R.L."/>
            <person name="Rowley D.L."/>
            <person name="Sparks M.E."/>
            <person name="Gundersen-Rindal D.E."/>
            <person name="Popham H.J."/>
        </authorList>
    </citation>
    <scope>NUCLEOTIDE SEQUENCE [LARGE SCALE GENOMIC DNA]</scope>
    <source>
        <strain evidence="1">AN1956</strain>
    </source>
</reference>